<dbReference type="Proteomes" id="UP000183015">
    <property type="component" value="Unassembled WGS sequence"/>
</dbReference>
<accession>A0A1H7PDX7</accession>
<reference evidence="2" key="1">
    <citation type="submission" date="2016-10" db="EMBL/GenBank/DDBJ databases">
        <authorList>
            <person name="Varghese N."/>
        </authorList>
    </citation>
    <scope>NUCLEOTIDE SEQUENCE [LARGE SCALE GENOMIC DNA]</scope>
    <source>
        <strain evidence="2">DSM 45096 / BCRC 16803 / CGMCC 4.1857 / CIP 109030 / JCM 12277 / KCTC 19219 / NBRC 100920 / 33214</strain>
    </source>
</reference>
<protein>
    <submittedName>
        <fullName evidence="1">Uncharacterized protein</fullName>
    </submittedName>
</protein>
<dbReference type="eggNOG" id="COG1573">
    <property type="taxonomic scope" value="Bacteria"/>
</dbReference>
<name>A0A1H7PDX7_STRJI</name>
<evidence type="ECO:0000313" key="1">
    <source>
        <dbReference type="EMBL" id="SEL33287.1"/>
    </source>
</evidence>
<keyword evidence="2" id="KW-1185">Reference proteome</keyword>
<gene>
    <name evidence="1" type="ORF">SAMN05414137_107315</name>
</gene>
<dbReference type="AlphaFoldDB" id="A0A1H7PDX7"/>
<proteinExistence type="predicted"/>
<evidence type="ECO:0000313" key="2">
    <source>
        <dbReference type="Proteomes" id="UP000183015"/>
    </source>
</evidence>
<dbReference type="EMBL" id="FOAZ01000007">
    <property type="protein sequence ID" value="SEL33287.1"/>
    <property type="molecule type" value="Genomic_DNA"/>
</dbReference>
<organism evidence="1 2">
    <name type="scientific">Streptacidiphilus jiangxiensis</name>
    <dbReference type="NCBI Taxonomy" id="235985"/>
    <lineage>
        <taxon>Bacteria</taxon>
        <taxon>Bacillati</taxon>
        <taxon>Actinomycetota</taxon>
        <taxon>Actinomycetes</taxon>
        <taxon>Kitasatosporales</taxon>
        <taxon>Streptomycetaceae</taxon>
        <taxon>Streptacidiphilus</taxon>
    </lineage>
</organism>
<dbReference type="STRING" id="235985.SAMN05414137_107315"/>
<sequence length="125" mass="13305">MTCLSAVYGMETPAYQHILHPTYPDSAAAQGQDPAQLMAQMLANWNTGLTALHQALTHPDQTVPLVPYGTSLAPGDLGTIPEGDLPAGLPAWMRSDEPWASRQGATPADKCATIVVQIPADQRPF</sequence>